<dbReference type="GO" id="GO:0000049">
    <property type="term" value="F:tRNA binding"/>
    <property type="evidence" value="ECO:0007669"/>
    <property type="project" value="UniProtKB-KW"/>
</dbReference>
<comment type="catalytic activity">
    <reaction evidence="8 9">
        <text>S-sulfanyl-L-cysteinyl-[protein] + uridine(34) in tRNA + AH2 + ATP = 2-thiouridine(34) in tRNA + L-cysteinyl-[protein] + A + AMP + diphosphate + H(+)</text>
        <dbReference type="Rhea" id="RHEA:47032"/>
        <dbReference type="Rhea" id="RHEA-COMP:10131"/>
        <dbReference type="Rhea" id="RHEA-COMP:11726"/>
        <dbReference type="Rhea" id="RHEA-COMP:11727"/>
        <dbReference type="Rhea" id="RHEA-COMP:11728"/>
        <dbReference type="ChEBI" id="CHEBI:13193"/>
        <dbReference type="ChEBI" id="CHEBI:15378"/>
        <dbReference type="ChEBI" id="CHEBI:17499"/>
        <dbReference type="ChEBI" id="CHEBI:29950"/>
        <dbReference type="ChEBI" id="CHEBI:30616"/>
        <dbReference type="ChEBI" id="CHEBI:33019"/>
        <dbReference type="ChEBI" id="CHEBI:61963"/>
        <dbReference type="ChEBI" id="CHEBI:65315"/>
        <dbReference type="ChEBI" id="CHEBI:87170"/>
        <dbReference type="ChEBI" id="CHEBI:456215"/>
        <dbReference type="EC" id="2.8.1.13"/>
    </reaction>
</comment>
<keyword evidence="3 9" id="KW-0819">tRNA processing</keyword>
<feature type="binding site" evidence="9">
    <location>
        <begin position="24"/>
        <end position="31"/>
    </location>
    <ligand>
        <name>ATP</name>
        <dbReference type="ChEBI" id="CHEBI:30616"/>
    </ligand>
</feature>
<comment type="caution">
    <text evidence="12">The sequence shown here is derived from an EMBL/GenBank/DDBJ whole genome shotgun (WGS) entry which is preliminary data.</text>
</comment>
<dbReference type="Gene3D" id="3.40.50.620">
    <property type="entry name" value="HUPs"/>
    <property type="match status" value="1"/>
</dbReference>
<dbReference type="Pfam" id="PF20259">
    <property type="entry name" value="tRNA_Me_trans_M"/>
    <property type="match status" value="1"/>
</dbReference>
<dbReference type="InterPro" id="IPR046884">
    <property type="entry name" value="MnmA-like_central"/>
</dbReference>
<evidence type="ECO:0000313" key="13">
    <source>
        <dbReference type="Proteomes" id="UP000310597"/>
    </source>
</evidence>
<evidence type="ECO:0000256" key="8">
    <source>
        <dbReference type="ARBA" id="ARBA00051542"/>
    </source>
</evidence>
<dbReference type="SUPFAM" id="SSF52402">
    <property type="entry name" value="Adenine nucleotide alpha hydrolases-like"/>
    <property type="match status" value="1"/>
</dbReference>
<comment type="function">
    <text evidence="9">Catalyzes the 2-thiolation of uridine at the wobble position (U34) of tRNA, leading to the formation of s(2)U34.</text>
</comment>
<feature type="active site" description="Nucleophile" evidence="9">
    <location>
        <position position="118"/>
    </location>
</feature>
<feature type="region of interest" description="Interaction with tRNA" evidence="9">
    <location>
        <begin position="164"/>
        <end position="166"/>
    </location>
</feature>
<dbReference type="Proteomes" id="UP000310597">
    <property type="component" value="Unassembled WGS sequence"/>
</dbReference>
<dbReference type="OrthoDB" id="9800696at2"/>
<dbReference type="GO" id="GO:0005524">
    <property type="term" value="F:ATP binding"/>
    <property type="evidence" value="ECO:0007669"/>
    <property type="project" value="UniProtKB-KW"/>
</dbReference>
<evidence type="ECO:0000256" key="6">
    <source>
        <dbReference type="ARBA" id="ARBA00022884"/>
    </source>
</evidence>
<dbReference type="FunFam" id="2.30.30.280:FF:000001">
    <property type="entry name" value="tRNA-specific 2-thiouridylase MnmA"/>
    <property type="match status" value="1"/>
</dbReference>
<evidence type="ECO:0000313" key="12">
    <source>
        <dbReference type="EMBL" id="TKD23018.1"/>
    </source>
</evidence>
<keyword evidence="7 9" id="KW-1015">Disulfide bond</keyword>
<keyword evidence="1 9" id="KW-0820">tRNA-binding</keyword>
<dbReference type="InterPro" id="IPR004506">
    <property type="entry name" value="MnmA-like"/>
</dbReference>
<feature type="binding site" evidence="9">
    <location>
        <position position="50"/>
    </location>
    <ligand>
        <name>ATP</name>
        <dbReference type="ChEBI" id="CHEBI:30616"/>
    </ligand>
</feature>
<name>A0A4U1JUP5_RHOCA</name>
<dbReference type="GO" id="GO:0103016">
    <property type="term" value="F:tRNA-uridine 2-sulfurtransferase activity"/>
    <property type="evidence" value="ECO:0007669"/>
    <property type="project" value="UniProtKB-EC"/>
</dbReference>
<comment type="subcellular location">
    <subcellularLocation>
        <location evidence="9">Cytoplasm</location>
    </subcellularLocation>
</comment>
<keyword evidence="9" id="KW-0963">Cytoplasm</keyword>
<reference evidence="12 13" key="1">
    <citation type="submission" date="2019-04" db="EMBL/GenBank/DDBJ databases">
        <title>Draft Whole-Genome sequence of the purple photosynthetic bacterium Rhodobacter capsulatus SP108 with an indigenous class A beta-lactamase.</title>
        <authorList>
            <person name="Robertson S."/>
            <person name="Meyer T.E."/>
            <person name="Kyndt J.A."/>
        </authorList>
    </citation>
    <scope>NUCLEOTIDE SEQUENCE [LARGE SCALE GENOMIC DNA]</scope>
    <source>
        <strain evidence="12 13">SP108</strain>
    </source>
</reference>
<evidence type="ECO:0000256" key="5">
    <source>
        <dbReference type="ARBA" id="ARBA00022840"/>
    </source>
</evidence>
<feature type="active site" description="Cysteine persulfide intermediate" evidence="9">
    <location>
        <position position="215"/>
    </location>
</feature>
<dbReference type="RefSeq" id="WP_136905086.1">
    <property type="nucleotide sequence ID" value="NZ_SWJZ01000013.1"/>
</dbReference>
<evidence type="ECO:0000256" key="1">
    <source>
        <dbReference type="ARBA" id="ARBA00022555"/>
    </source>
</evidence>
<dbReference type="NCBIfam" id="TIGR00420">
    <property type="entry name" value="trmU"/>
    <property type="match status" value="1"/>
</dbReference>
<sequence length="379" mass="41120">MPKDLPLNSLGLPKAPAETRVVVAMSGGVDSSVVAAMLKEEGYDVIGVTLQLYDHGAALAKKGACCAGQDIHDARRVAEAMNFPHYVLDYENTFREAVIEEFADAYLAGATPVPCIRCNERVKFKDLLETARDLDADCMATGHYIQRKLGAQGPELHSAADPMRDQSYFLFSTTPEQLAFLRFPLGHLPSKAETRKLAARFGLVVADKPDSQDICFVPNGNYASVIEKLRPGAADPGEIVDLAGKVLGHHKGVIHYTIGQRRGLGIGGLGDHPLYVVKLDPDARRVIVGPKEALATRVLQVAEINWLGDAPFESRPDWEVSVRIRSTRAPRPAILRPLSATTAEVELIEPEEGVSPGQACVFYETEGSRIFGGGWIVKA</sequence>
<keyword evidence="4 9" id="KW-0547">Nucleotide-binding</keyword>
<accession>A0A4U1JUP5</accession>
<feature type="disulfide bond" description="Alternate" evidence="9">
    <location>
        <begin position="118"/>
        <end position="215"/>
    </location>
</feature>
<feature type="domain" description="tRNA-specific 2-thiouridylase MnmA-like central" evidence="11">
    <location>
        <begin position="234"/>
        <end position="289"/>
    </location>
</feature>
<dbReference type="Gene3D" id="2.30.30.280">
    <property type="entry name" value="Adenine nucleotide alpha hydrolases-like domains"/>
    <property type="match status" value="1"/>
</dbReference>
<proteinExistence type="inferred from homology"/>
<evidence type="ECO:0000256" key="9">
    <source>
        <dbReference type="HAMAP-Rule" id="MF_00144"/>
    </source>
</evidence>
<dbReference type="NCBIfam" id="NF001138">
    <property type="entry name" value="PRK00143.1"/>
    <property type="match status" value="1"/>
</dbReference>
<dbReference type="HAMAP" id="MF_00144">
    <property type="entry name" value="tRNA_thiouridyl_MnmA"/>
    <property type="match status" value="1"/>
</dbReference>
<evidence type="ECO:0000256" key="3">
    <source>
        <dbReference type="ARBA" id="ARBA00022694"/>
    </source>
</evidence>
<comment type="caution">
    <text evidence="9">Lacks conserved residue(s) required for the propagation of feature annotation.</text>
</comment>
<dbReference type="Pfam" id="PF20258">
    <property type="entry name" value="tRNA_Me_trans_C"/>
    <property type="match status" value="1"/>
</dbReference>
<evidence type="ECO:0000259" key="10">
    <source>
        <dbReference type="Pfam" id="PF20258"/>
    </source>
</evidence>
<feature type="site" description="Interaction with tRNA" evidence="9">
    <location>
        <position position="358"/>
    </location>
</feature>
<dbReference type="FunFam" id="3.40.50.620:FF:000115">
    <property type="entry name" value="tRNA-specific 2-thiouridylase MnmA"/>
    <property type="match status" value="1"/>
</dbReference>
<dbReference type="EMBL" id="SWJZ01000013">
    <property type="protein sequence ID" value="TKD23018.1"/>
    <property type="molecule type" value="Genomic_DNA"/>
</dbReference>
<organism evidence="12 13">
    <name type="scientific">Rhodobacter capsulatus</name>
    <name type="common">Rhodopseudomonas capsulata</name>
    <dbReference type="NCBI Taxonomy" id="1061"/>
    <lineage>
        <taxon>Bacteria</taxon>
        <taxon>Pseudomonadati</taxon>
        <taxon>Pseudomonadota</taxon>
        <taxon>Alphaproteobacteria</taxon>
        <taxon>Rhodobacterales</taxon>
        <taxon>Rhodobacter group</taxon>
        <taxon>Rhodobacter</taxon>
    </lineage>
</organism>
<keyword evidence="2 9" id="KW-0808">Transferase</keyword>
<protein>
    <recommendedName>
        <fullName evidence="9">tRNA-specific 2-thiouridylase MnmA</fullName>
        <ecNumber evidence="9">2.8.1.13</ecNumber>
    </recommendedName>
</protein>
<dbReference type="PANTHER" id="PTHR11933">
    <property type="entry name" value="TRNA 5-METHYLAMINOMETHYL-2-THIOURIDYLATE -METHYLTRANSFERASE"/>
    <property type="match status" value="1"/>
</dbReference>
<dbReference type="InterPro" id="IPR046885">
    <property type="entry name" value="MnmA-like_C"/>
</dbReference>
<feature type="binding site" evidence="9">
    <location>
        <position position="142"/>
    </location>
    <ligand>
        <name>ATP</name>
        <dbReference type="ChEBI" id="CHEBI:30616"/>
    </ligand>
</feature>
<keyword evidence="5 9" id="KW-0067">ATP-binding</keyword>
<dbReference type="InterPro" id="IPR014729">
    <property type="entry name" value="Rossmann-like_a/b/a_fold"/>
</dbReference>
<keyword evidence="6 9" id="KW-0694">RNA-binding</keyword>
<dbReference type="InterPro" id="IPR023382">
    <property type="entry name" value="MnmA-like_central_sf"/>
</dbReference>
<dbReference type="GO" id="GO:0005737">
    <property type="term" value="C:cytoplasm"/>
    <property type="evidence" value="ECO:0007669"/>
    <property type="project" value="UniProtKB-SubCell"/>
</dbReference>
<evidence type="ECO:0000256" key="4">
    <source>
        <dbReference type="ARBA" id="ARBA00022741"/>
    </source>
</evidence>
<feature type="domain" description="tRNA-specific 2-thiouridylase MnmA-like C-terminal" evidence="10">
    <location>
        <begin position="298"/>
        <end position="376"/>
    </location>
</feature>
<dbReference type="Gene3D" id="2.40.30.10">
    <property type="entry name" value="Translation factors"/>
    <property type="match status" value="1"/>
</dbReference>
<evidence type="ECO:0000256" key="7">
    <source>
        <dbReference type="ARBA" id="ARBA00023157"/>
    </source>
</evidence>
<comment type="similarity">
    <text evidence="9">Belongs to the MnmA/TRMU family.</text>
</comment>
<dbReference type="AlphaFoldDB" id="A0A4U1JUP5"/>
<evidence type="ECO:0000256" key="2">
    <source>
        <dbReference type="ARBA" id="ARBA00022679"/>
    </source>
</evidence>
<evidence type="ECO:0000259" key="11">
    <source>
        <dbReference type="Pfam" id="PF20259"/>
    </source>
</evidence>
<dbReference type="PANTHER" id="PTHR11933:SF5">
    <property type="entry name" value="MITOCHONDRIAL TRNA-SPECIFIC 2-THIOURIDYLASE 1"/>
    <property type="match status" value="1"/>
</dbReference>
<dbReference type="Pfam" id="PF03054">
    <property type="entry name" value="tRNA_Me_trans"/>
    <property type="match status" value="1"/>
</dbReference>
<gene>
    <name evidence="9 12" type="primary">mnmA</name>
    <name evidence="12" type="ORF">FBT96_04175</name>
</gene>
<dbReference type="GO" id="GO:0002143">
    <property type="term" value="P:tRNA wobble position uridine thiolation"/>
    <property type="evidence" value="ECO:0007669"/>
    <property type="project" value="TreeGrafter"/>
</dbReference>
<dbReference type="EC" id="2.8.1.13" evidence="9"/>
<dbReference type="CDD" id="cd01998">
    <property type="entry name" value="MnmA_TRMU-like"/>
    <property type="match status" value="1"/>
</dbReference>
<feature type="site" description="Interaction with tRNA" evidence="9">
    <location>
        <position position="143"/>
    </location>
</feature>